<accession>A0AAV5K4D1</accession>
<dbReference type="AlphaFoldDB" id="A0AAV5K4D1"/>
<dbReference type="Proteomes" id="UP001054252">
    <property type="component" value="Unassembled WGS sequence"/>
</dbReference>
<feature type="compositionally biased region" description="Gly residues" evidence="1">
    <location>
        <begin position="59"/>
        <end position="74"/>
    </location>
</feature>
<protein>
    <submittedName>
        <fullName evidence="2">Uncharacterized protein</fullName>
    </submittedName>
</protein>
<keyword evidence="3" id="KW-1185">Reference proteome</keyword>
<feature type="compositionally biased region" description="Acidic residues" evidence="1">
    <location>
        <begin position="77"/>
        <end position="86"/>
    </location>
</feature>
<sequence length="86" mass="8995">MGIEGIFYYFTKNPCDDPLSTSDRNEDGEGVSNLQRPIKAKIDAANKAVSKIGEHMTGQSGGGSASGGAQGGGDQTPEAEYEEVKK</sequence>
<reference evidence="2 3" key="1">
    <citation type="journal article" date="2021" name="Commun. Biol.">
        <title>The genome of Shorea leprosula (Dipterocarpaceae) highlights the ecological relevance of drought in aseasonal tropical rainforests.</title>
        <authorList>
            <person name="Ng K.K.S."/>
            <person name="Kobayashi M.J."/>
            <person name="Fawcett J.A."/>
            <person name="Hatakeyama M."/>
            <person name="Paape T."/>
            <person name="Ng C.H."/>
            <person name="Ang C.C."/>
            <person name="Tnah L.H."/>
            <person name="Lee C.T."/>
            <person name="Nishiyama T."/>
            <person name="Sese J."/>
            <person name="O'Brien M.J."/>
            <person name="Copetti D."/>
            <person name="Mohd Noor M.I."/>
            <person name="Ong R.C."/>
            <person name="Putra M."/>
            <person name="Sireger I.Z."/>
            <person name="Indrioko S."/>
            <person name="Kosugi Y."/>
            <person name="Izuno A."/>
            <person name="Isagi Y."/>
            <person name="Lee S.L."/>
            <person name="Shimizu K.K."/>
        </authorList>
    </citation>
    <scope>NUCLEOTIDE SEQUENCE [LARGE SCALE GENOMIC DNA]</scope>
    <source>
        <strain evidence="2">214</strain>
    </source>
</reference>
<evidence type="ECO:0000313" key="3">
    <source>
        <dbReference type="Proteomes" id="UP001054252"/>
    </source>
</evidence>
<dbReference type="EMBL" id="BPVZ01000053">
    <property type="protein sequence ID" value="GKV19716.1"/>
    <property type="molecule type" value="Genomic_DNA"/>
</dbReference>
<organism evidence="2 3">
    <name type="scientific">Rubroshorea leprosula</name>
    <dbReference type="NCBI Taxonomy" id="152421"/>
    <lineage>
        <taxon>Eukaryota</taxon>
        <taxon>Viridiplantae</taxon>
        <taxon>Streptophyta</taxon>
        <taxon>Embryophyta</taxon>
        <taxon>Tracheophyta</taxon>
        <taxon>Spermatophyta</taxon>
        <taxon>Magnoliopsida</taxon>
        <taxon>eudicotyledons</taxon>
        <taxon>Gunneridae</taxon>
        <taxon>Pentapetalae</taxon>
        <taxon>rosids</taxon>
        <taxon>malvids</taxon>
        <taxon>Malvales</taxon>
        <taxon>Dipterocarpaceae</taxon>
        <taxon>Rubroshorea</taxon>
    </lineage>
</organism>
<evidence type="ECO:0000256" key="1">
    <source>
        <dbReference type="SAM" id="MobiDB-lite"/>
    </source>
</evidence>
<feature type="region of interest" description="Disordered" evidence="1">
    <location>
        <begin position="51"/>
        <end position="86"/>
    </location>
</feature>
<gene>
    <name evidence="2" type="ORF">SLEP1_g29941</name>
</gene>
<name>A0AAV5K4D1_9ROSI</name>
<feature type="region of interest" description="Disordered" evidence="1">
    <location>
        <begin position="14"/>
        <end position="36"/>
    </location>
</feature>
<comment type="caution">
    <text evidence="2">The sequence shown here is derived from an EMBL/GenBank/DDBJ whole genome shotgun (WGS) entry which is preliminary data.</text>
</comment>
<evidence type="ECO:0000313" key="2">
    <source>
        <dbReference type="EMBL" id="GKV19716.1"/>
    </source>
</evidence>
<proteinExistence type="predicted"/>